<reference evidence="2" key="1">
    <citation type="submission" date="2023-10" db="EMBL/GenBank/DDBJ databases">
        <authorList>
            <person name="Chen Y."/>
            <person name="Shah S."/>
            <person name="Dougan E. K."/>
            <person name="Thang M."/>
            <person name="Chan C."/>
        </authorList>
    </citation>
    <scope>NUCLEOTIDE SEQUENCE [LARGE SCALE GENOMIC DNA]</scope>
</reference>
<keyword evidence="3" id="KW-1185">Reference proteome</keyword>
<gene>
    <name evidence="2" type="ORF">PCOR1329_LOCUS51451</name>
</gene>
<feature type="region of interest" description="Disordered" evidence="1">
    <location>
        <begin position="101"/>
        <end position="289"/>
    </location>
</feature>
<evidence type="ECO:0000313" key="2">
    <source>
        <dbReference type="EMBL" id="CAK0863255.1"/>
    </source>
</evidence>
<proteinExistence type="predicted"/>
<dbReference type="Proteomes" id="UP001189429">
    <property type="component" value="Unassembled WGS sequence"/>
</dbReference>
<feature type="compositionally biased region" description="Basic and acidic residues" evidence="1">
    <location>
        <begin position="269"/>
        <end position="285"/>
    </location>
</feature>
<organism evidence="2 3">
    <name type="scientific">Prorocentrum cordatum</name>
    <dbReference type="NCBI Taxonomy" id="2364126"/>
    <lineage>
        <taxon>Eukaryota</taxon>
        <taxon>Sar</taxon>
        <taxon>Alveolata</taxon>
        <taxon>Dinophyceae</taxon>
        <taxon>Prorocentrales</taxon>
        <taxon>Prorocentraceae</taxon>
        <taxon>Prorocentrum</taxon>
    </lineage>
</organism>
<comment type="caution">
    <text evidence="2">The sequence shown here is derived from an EMBL/GenBank/DDBJ whole genome shotgun (WGS) entry which is preliminary data.</text>
</comment>
<evidence type="ECO:0000256" key="1">
    <source>
        <dbReference type="SAM" id="MobiDB-lite"/>
    </source>
</evidence>
<dbReference type="EMBL" id="CAUYUJ010016242">
    <property type="protein sequence ID" value="CAK0863255.1"/>
    <property type="molecule type" value="Genomic_DNA"/>
</dbReference>
<feature type="compositionally biased region" description="Basic and acidic residues" evidence="1">
    <location>
        <begin position="142"/>
        <end position="155"/>
    </location>
</feature>
<feature type="compositionally biased region" description="Polar residues" evidence="1">
    <location>
        <begin position="121"/>
        <end position="135"/>
    </location>
</feature>
<accession>A0ABN9UUU3</accession>
<evidence type="ECO:0000313" key="3">
    <source>
        <dbReference type="Proteomes" id="UP001189429"/>
    </source>
</evidence>
<feature type="compositionally biased region" description="Pro residues" evidence="1">
    <location>
        <begin position="191"/>
        <end position="222"/>
    </location>
</feature>
<protein>
    <submittedName>
        <fullName evidence="2">Uncharacterized protein</fullName>
    </submittedName>
</protein>
<sequence>MTQPPPLFVAVKANPKDKAARQVEADREQGQEFKVRHQFKLLISDVFQQYEPQMLDKLDHFLDKYKGQEQFLYLAVCEKFNVEPRVKVQITKKEEKLPVLDSDRPNLVGEQGPDMKPKLSVTDTEASTGHISEATCSDESEGEHSPAQRVNRDPDAAIQNVPAAWRRPPPGLFSAAGSAAVPKRGRSPPRGQSPPTAPPTVPPTAPPTGPPTAPPTAPPSATPKPWRSTIAEPAVGTAKLPTPPAGTDVGRRPDPVEDAAEDEALLEGEPLRAEGRDGQHSRADATNHPCGAGPLRLCAGETTNCCLVMRDGLLQDRLVDFPQQPVACQPPHDPPRGLTTRGAERGPR</sequence>
<feature type="region of interest" description="Disordered" evidence="1">
    <location>
        <begin position="324"/>
        <end position="348"/>
    </location>
</feature>
<feature type="compositionally biased region" description="Acidic residues" evidence="1">
    <location>
        <begin position="256"/>
        <end position="266"/>
    </location>
</feature>
<name>A0ABN9UUU3_9DINO</name>